<dbReference type="Proteomes" id="UP000236291">
    <property type="component" value="Unassembled WGS sequence"/>
</dbReference>
<feature type="signal peptide" evidence="1">
    <location>
        <begin position="1"/>
        <end position="26"/>
    </location>
</feature>
<proteinExistence type="predicted"/>
<dbReference type="GO" id="GO:0016301">
    <property type="term" value="F:kinase activity"/>
    <property type="evidence" value="ECO:0007669"/>
    <property type="project" value="UniProtKB-KW"/>
</dbReference>
<gene>
    <name evidence="2" type="ORF">L195_g032265</name>
</gene>
<dbReference type="ExpressionAtlas" id="A0A2K3LCR7">
    <property type="expression patterns" value="baseline"/>
</dbReference>
<feature type="non-terminal residue" evidence="2">
    <location>
        <position position="79"/>
    </location>
</feature>
<organism evidence="2 3">
    <name type="scientific">Trifolium pratense</name>
    <name type="common">Red clover</name>
    <dbReference type="NCBI Taxonomy" id="57577"/>
    <lineage>
        <taxon>Eukaryota</taxon>
        <taxon>Viridiplantae</taxon>
        <taxon>Streptophyta</taxon>
        <taxon>Embryophyta</taxon>
        <taxon>Tracheophyta</taxon>
        <taxon>Spermatophyta</taxon>
        <taxon>Magnoliopsida</taxon>
        <taxon>eudicotyledons</taxon>
        <taxon>Gunneridae</taxon>
        <taxon>Pentapetalae</taxon>
        <taxon>rosids</taxon>
        <taxon>fabids</taxon>
        <taxon>Fabales</taxon>
        <taxon>Fabaceae</taxon>
        <taxon>Papilionoideae</taxon>
        <taxon>50 kb inversion clade</taxon>
        <taxon>NPAAA clade</taxon>
        <taxon>Hologalegina</taxon>
        <taxon>IRL clade</taxon>
        <taxon>Trifolieae</taxon>
        <taxon>Trifolium</taxon>
    </lineage>
</organism>
<keyword evidence="2" id="KW-0675">Receptor</keyword>
<dbReference type="STRING" id="57577.A0A2K3LCR7"/>
<evidence type="ECO:0000313" key="3">
    <source>
        <dbReference type="Proteomes" id="UP000236291"/>
    </source>
</evidence>
<evidence type="ECO:0000313" key="2">
    <source>
        <dbReference type="EMBL" id="PNX76320.1"/>
    </source>
</evidence>
<reference evidence="2 3" key="2">
    <citation type="journal article" date="2017" name="Front. Plant Sci.">
        <title>Gene Classification and Mining of Molecular Markers Useful in Red Clover (Trifolium pratense) Breeding.</title>
        <authorList>
            <person name="Istvanek J."/>
            <person name="Dluhosova J."/>
            <person name="Dluhos P."/>
            <person name="Patkova L."/>
            <person name="Nedelnik J."/>
            <person name="Repkova J."/>
        </authorList>
    </citation>
    <scope>NUCLEOTIDE SEQUENCE [LARGE SCALE GENOMIC DNA]</scope>
    <source>
        <strain evidence="3">cv. Tatra</strain>
        <tissue evidence="2">Young leaves</tissue>
    </source>
</reference>
<dbReference type="EMBL" id="ASHM01030439">
    <property type="protein sequence ID" value="PNX76320.1"/>
    <property type="molecule type" value="Genomic_DNA"/>
</dbReference>
<evidence type="ECO:0000256" key="1">
    <source>
        <dbReference type="SAM" id="SignalP"/>
    </source>
</evidence>
<comment type="caution">
    <text evidence="2">The sequence shown here is derived from an EMBL/GenBank/DDBJ whole genome shotgun (WGS) entry which is preliminary data.</text>
</comment>
<feature type="chain" id="PRO_5014373445" evidence="1">
    <location>
        <begin position="27"/>
        <end position="79"/>
    </location>
</feature>
<reference evidence="2 3" key="1">
    <citation type="journal article" date="2014" name="Am. J. Bot.">
        <title>Genome assembly and annotation for red clover (Trifolium pratense; Fabaceae).</title>
        <authorList>
            <person name="Istvanek J."/>
            <person name="Jaros M."/>
            <person name="Krenek A."/>
            <person name="Repkova J."/>
        </authorList>
    </citation>
    <scope>NUCLEOTIDE SEQUENCE [LARGE SCALE GENOMIC DNA]</scope>
    <source>
        <strain evidence="3">cv. Tatra</strain>
        <tissue evidence="2">Young leaves</tissue>
    </source>
</reference>
<keyword evidence="2" id="KW-0418">Kinase</keyword>
<keyword evidence="2" id="KW-0808">Transferase</keyword>
<sequence length="79" mass="8630">MEFNILFLLLLIGSTSLIFISHLASAATPKLNTQDVKALKEIGNKIGKKDWDFGVDPCSGKGKWNISESSTRKGFESSV</sequence>
<dbReference type="AlphaFoldDB" id="A0A2K3LCR7"/>
<keyword evidence="1" id="KW-0732">Signal</keyword>
<protein>
    <submittedName>
        <fullName evidence="2">Putative LRR receptor-like protein kinase</fullName>
    </submittedName>
</protein>
<accession>A0A2K3LCR7</accession>
<name>A0A2K3LCR7_TRIPR</name>